<evidence type="ECO:0000256" key="3">
    <source>
        <dbReference type="ARBA" id="ARBA00023134"/>
    </source>
</evidence>
<feature type="non-terminal residue" evidence="6">
    <location>
        <position position="1"/>
    </location>
</feature>
<dbReference type="FunFam" id="3.30.70.240:FF:000001">
    <property type="entry name" value="Elongation factor G"/>
    <property type="match status" value="1"/>
</dbReference>
<dbReference type="InterPro" id="IPR035647">
    <property type="entry name" value="EFG_III/V"/>
</dbReference>
<dbReference type="Gene3D" id="3.30.230.10">
    <property type="match status" value="1"/>
</dbReference>
<protein>
    <recommendedName>
        <fullName evidence="7">Elongation factor G</fullName>
    </recommendedName>
</protein>
<dbReference type="GO" id="GO:0005525">
    <property type="term" value="F:GTP binding"/>
    <property type="evidence" value="ECO:0007669"/>
    <property type="project" value="UniProtKB-KW"/>
</dbReference>
<evidence type="ECO:0000256" key="1">
    <source>
        <dbReference type="ARBA" id="ARBA00022741"/>
    </source>
</evidence>
<dbReference type="FunFam" id="3.30.230.10:FF:000003">
    <property type="entry name" value="Elongation factor G"/>
    <property type="match status" value="1"/>
</dbReference>
<feature type="domain" description="Translation elongation factor EFG/EF2" evidence="5">
    <location>
        <begin position="45"/>
        <end position="163"/>
    </location>
</feature>
<dbReference type="Pfam" id="PF00679">
    <property type="entry name" value="EFG_C"/>
    <property type="match status" value="1"/>
</dbReference>
<dbReference type="Pfam" id="PF03764">
    <property type="entry name" value="EFG_IV"/>
    <property type="match status" value="1"/>
</dbReference>
<dbReference type="InterPro" id="IPR020568">
    <property type="entry name" value="Ribosomal_Su5_D2-typ_SF"/>
</dbReference>
<feature type="domain" description="Elongation factor EFG" evidence="4">
    <location>
        <begin position="165"/>
        <end position="252"/>
    </location>
</feature>
<dbReference type="CDD" id="cd03713">
    <property type="entry name" value="EFG_mtEFG_C"/>
    <property type="match status" value="1"/>
</dbReference>
<dbReference type="SUPFAM" id="SSF54980">
    <property type="entry name" value="EF-G C-terminal domain-like"/>
    <property type="match status" value="2"/>
</dbReference>
<name>A0A382KDA4_9ZZZZ</name>
<dbReference type="InterPro" id="IPR000640">
    <property type="entry name" value="EFG_V-like"/>
</dbReference>
<dbReference type="Pfam" id="PF14492">
    <property type="entry name" value="EFG_III"/>
    <property type="match status" value="1"/>
</dbReference>
<evidence type="ECO:0000313" key="6">
    <source>
        <dbReference type="EMBL" id="SVC22338.1"/>
    </source>
</evidence>
<evidence type="ECO:0000259" key="4">
    <source>
        <dbReference type="SMART" id="SM00838"/>
    </source>
</evidence>
<dbReference type="InterPro" id="IPR041095">
    <property type="entry name" value="EFG_II"/>
</dbReference>
<dbReference type="PANTHER" id="PTHR43261">
    <property type="entry name" value="TRANSLATION ELONGATION FACTOR G-RELATED"/>
    <property type="match status" value="1"/>
</dbReference>
<dbReference type="EMBL" id="UINC01079894">
    <property type="protein sequence ID" value="SVC22338.1"/>
    <property type="molecule type" value="Genomic_DNA"/>
</dbReference>
<dbReference type="AlphaFoldDB" id="A0A382KDA4"/>
<dbReference type="Gene3D" id="3.30.70.870">
    <property type="entry name" value="Elongation Factor G (Translational Gtpase), domain 3"/>
    <property type="match status" value="1"/>
</dbReference>
<reference evidence="6" key="1">
    <citation type="submission" date="2018-05" db="EMBL/GenBank/DDBJ databases">
        <authorList>
            <person name="Lanie J.A."/>
            <person name="Ng W.-L."/>
            <person name="Kazmierczak K.M."/>
            <person name="Andrzejewski T.M."/>
            <person name="Davidsen T.M."/>
            <person name="Wayne K.J."/>
            <person name="Tettelin H."/>
            <person name="Glass J.I."/>
            <person name="Rusch D."/>
            <person name="Podicherti R."/>
            <person name="Tsui H.-C.T."/>
            <person name="Winkler M.E."/>
        </authorList>
    </citation>
    <scope>NUCLEOTIDE SEQUENCE</scope>
</reference>
<dbReference type="InterPro" id="IPR047872">
    <property type="entry name" value="EFG_IV"/>
</dbReference>
<proteinExistence type="predicted"/>
<dbReference type="CDD" id="cd01434">
    <property type="entry name" value="EFG_mtEFG1_IV"/>
    <property type="match status" value="1"/>
</dbReference>
<organism evidence="6">
    <name type="scientific">marine metagenome</name>
    <dbReference type="NCBI Taxonomy" id="408172"/>
    <lineage>
        <taxon>unclassified sequences</taxon>
        <taxon>metagenomes</taxon>
        <taxon>ecological metagenomes</taxon>
    </lineage>
</organism>
<dbReference type="SMART" id="SM00889">
    <property type="entry name" value="EFG_IV"/>
    <property type="match status" value="1"/>
</dbReference>
<sequence>PTFRVRVDPDTAQTVISGMGELHLEILIDRLFREFKVAANVGKPQVAYKEGLRVSSHGTGRFVRQSGGRGQYGHVELEVYPGEAGTGLVFDNKIAGGAVPREYVNAVKQGITEAMANGPVAGYPIEDVKIELVDGSYHDVDSSEMAFKIAGSMGFKDGAARSKPFLMEPLMSLEVVVPEQYLGDVIGDLNSHRADVEGMTTRSDAQVITAKVPLSETFGYATRLRSLTQGRAVFSLQFSNFCEVPKSVMEEIVATIQGTKEAKGGR</sequence>
<dbReference type="SMART" id="SM00838">
    <property type="entry name" value="EFG_C"/>
    <property type="match status" value="1"/>
</dbReference>
<dbReference type="GO" id="GO:0032790">
    <property type="term" value="P:ribosome disassembly"/>
    <property type="evidence" value="ECO:0007669"/>
    <property type="project" value="TreeGrafter"/>
</dbReference>
<dbReference type="Gene3D" id="3.30.70.240">
    <property type="match status" value="1"/>
</dbReference>
<dbReference type="SUPFAM" id="SSF54211">
    <property type="entry name" value="Ribosomal protein S5 domain 2-like"/>
    <property type="match status" value="1"/>
</dbReference>
<accession>A0A382KDA4</accession>
<keyword evidence="3" id="KW-0342">GTP-binding</keyword>
<keyword evidence="1" id="KW-0547">Nucleotide-binding</keyword>
<dbReference type="GO" id="GO:0003746">
    <property type="term" value="F:translation elongation factor activity"/>
    <property type="evidence" value="ECO:0007669"/>
    <property type="project" value="InterPro"/>
</dbReference>
<evidence type="ECO:0000256" key="2">
    <source>
        <dbReference type="ARBA" id="ARBA00022917"/>
    </source>
</evidence>
<dbReference type="InterPro" id="IPR014721">
    <property type="entry name" value="Ribsml_uS5_D2-typ_fold_subgr"/>
</dbReference>
<evidence type="ECO:0000259" key="5">
    <source>
        <dbReference type="SMART" id="SM00889"/>
    </source>
</evidence>
<gene>
    <name evidence="6" type="ORF">METZ01_LOCUS275192</name>
</gene>
<dbReference type="PANTHER" id="PTHR43261:SF1">
    <property type="entry name" value="RIBOSOME-RELEASING FACTOR 2, MITOCHONDRIAL"/>
    <property type="match status" value="1"/>
</dbReference>
<evidence type="ECO:0008006" key="7">
    <source>
        <dbReference type="Google" id="ProtNLM"/>
    </source>
</evidence>
<dbReference type="InterPro" id="IPR005517">
    <property type="entry name" value="Transl_elong_EFG/EF2_IV"/>
</dbReference>
<dbReference type="InterPro" id="IPR035649">
    <property type="entry name" value="EFG_V"/>
</dbReference>
<keyword evidence="2" id="KW-0648">Protein biosynthesis</keyword>